<evidence type="ECO:0000313" key="1">
    <source>
        <dbReference type="EMBL" id="CRK27425.1"/>
    </source>
</evidence>
<accession>A0A0G4M0Q5</accession>
<dbReference type="AlphaFoldDB" id="A0A0G4M0Q5"/>
<feature type="non-terminal residue" evidence="1">
    <location>
        <position position="1"/>
    </location>
</feature>
<evidence type="ECO:0000313" key="2">
    <source>
        <dbReference type="Proteomes" id="UP000044602"/>
    </source>
</evidence>
<reference evidence="1 2" key="1">
    <citation type="submission" date="2015-05" db="EMBL/GenBank/DDBJ databases">
        <authorList>
            <person name="Wang D.B."/>
            <person name="Wang M."/>
        </authorList>
    </citation>
    <scope>NUCLEOTIDE SEQUENCE [LARGE SCALE GENOMIC DNA]</scope>
    <source>
        <strain evidence="1">VL1</strain>
    </source>
</reference>
<name>A0A0G4M0Q5_VERLO</name>
<keyword evidence="2" id="KW-1185">Reference proteome</keyword>
<protein>
    <submittedName>
        <fullName evidence="1">Uncharacterized protein</fullName>
    </submittedName>
</protein>
<dbReference type="EMBL" id="CVQH01020402">
    <property type="protein sequence ID" value="CRK27425.1"/>
    <property type="molecule type" value="Genomic_DNA"/>
</dbReference>
<proteinExistence type="predicted"/>
<organism evidence="1 2">
    <name type="scientific">Verticillium longisporum</name>
    <name type="common">Verticillium dahliae var. longisporum</name>
    <dbReference type="NCBI Taxonomy" id="100787"/>
    <lineage>
        <taxon>Eukaryota</taxon>
        <taxon>Fungi</taxon>
        <taxon>Dikarya</taxon>
        <taxon>Ascomycota</taxon>
        <taxon>Pezizomycotina</taxon>
        <taxon>Sordariomycetes</taxon>
        <taxon>Hypocreomycetidae</taxon>
        <taxon>Glomerellales</taxon>
        <taxon>Plectosphaerellaceae</taxon>
        <taxon>Verticillium</taxon>
    </lineage>
</organism>
<gene>
    <name evidence="1" type="ORF">BN1708_018293</name>
</gene>
<sequence>KDGALTRKPRPSRRLWRILHTRAPADWPHL</sequence>
<dbReference type="Proteomes" id="UP000044602">
    <property type="component" value="Unassembled WGS sequence"/>
</dbReference>